<evidence type="ECO:0000313" key="7">
    <source>
        <dbReference type="Proteomes" id="UP001219525"/>
    </source>
</evidence>
<accession>A0AAD6XYV6</accession>
<keyword evidence="7" id="KW-1185">Reference proteome</keyword>
<name>A0AAD6XYV6_9AGAR</name>
<sequence length="1809" mass="201000">MASTDFFDDSDMENTDIEAPWPANEWIGCGKKYENVPRRIALRAQLTRQIPHNIESTLPPPLLSPAAFFADFRVPKFNAKEDDAEDDPSIDFDATEPSFIPASPLDLPLLPSATIRRLDSCFGQAWFDGQKSIRWRDRTGLERFVPLWGGTYAARVRVIARVYKLWESAIFWLCEEHAVEEPDEAQWREQTIKMLSSIPGWEGTAPGPDVNFRFESLTELLGDRFTSDCIVDALARDIQRRLALRDGEKSDVLLVGLDFTQYILHAGELGRRGHADLKKYSDLLRSPSHPRHLAFPLHSPPVHWATCIVNLSRGDIRFGDSLNRAHPAVLMSQLQKWLQKDIGLPKVQILNDLPCGKQRDSVNCGIIAANTLGHNILGDQLWHPAHARTHRMRAFCTLAEAILRSDDEDHALPLIDINPKATSNSFTEPDVGVPDAASPLMAPSPTQFSEDDIGAVMALASETGQKRSKAEAELSDDEPPEPKRAKVKAGKVPRVPKETKTELVKTEKPTIPEYVQLEILDSLRTGGQSMTAKHDRVAYILIKHGLFRGSEKRLEKLRKECSRDGGDPNPGLDVNNPKQVICSVCKKPVQLRALYDASRFRDHWFNTKKPCKPLKAQPVQASLGSFFKPAQAAPQSAAVVIPPPREFEKFCPGLTGNIHPRIVYYIDNCPATGGGARQINFYVDTLFRESHGITTITDSKLTLKQRKRAYNRQALDRGWRIETSPQRSSVVSTKCLVKFKVSSAAAVNDAKVVCSECWNVYLLKNFRTAINRDREKTHAEAKCTPKLYSNPIQTRLVAQYEGLGELLNEDSKQGVFLRFARGVSQGKYKDNKVFLGLVETMVLATERSIKGVGMQNFKYPTEFREFGALIRMSSPRTYRVLAQHLRMETERSIKHCSAQRPRFPIGITSETFGFLEQYCRDYGYPISNPICISVDDTKLFAAMQPLHDAHEKVWYLLGLPGDKQLKVASPSQLEELMDQKHNPATKIPFPGVPPLALAILPIASTIKGPALAVYQRQLFDGLIEHKYRFISNVADGAAVERDIQARIADASTSKMHTIKPPHDATEPALSIPLYDYKGNIFINTQDASHSRKTARNNTSSGARVLVLGDYVVHYQQLYDLAVNVTDSPLYEKDVVGYDKQDDNAANRLFSSAAILKLTENVEENMGLIVYLYIFGEMADAYESRTMTHEERARAVIGARLFLATWKAMLQAMGYPLSRYYISAAADKIFHTLIDGLLGLMIIHRDHLPSNIPLLPWKHASMGNEHIFAGLRDILEDFSLVQALNALPRLRATMTRAKQALFAKASIKKVRNGYSLCDLEEDKVINFANLASFPTDGKLTEIYGDAIEENRTIWRLLHVDVFTLQSMPARTLSATPVDTEDSAEHLTEDDLMVAPNTDGAVDATILQLGIGDELDTALAAVQHVSGLRKDEENEVDACAYAAAGLVVDSLAKLDDLPELVDPENLEQCRRDIACVIKLTPDSILNLLNSLKSSFGMSAPDPRTGMDEDTLLSLADVTETDLLPFVNLRERHQTDRARKGVKTYKPTAKAPPTNTESSNVAANSGKKSSEPTERQKLAHRIQAIMRSANKRQGTAGLARKVRTQQSEAVEESKPAGNSANAAVAAQGRANEASSRDILAAAKKLQCSGVVSEADINHLTPLQRDEWVFAVDRGRLIIGQVLTIYSKGGGKAGRHDWVSQSTNVGQISYAVVRAYEHSGDRSFRRIHHSAAILGLATFAHLPSGAILARVPERVKVTERNAEVSKKTSALFAELLREKTALLRMVTVLTTVQRKSGVKINVVDIEEDDGVDD</sequence>
<protein>
    <recommendedName>
        <fullName evidence="5">Ubiquitin-like protease family profile domain-containing protein</fullName>
    </recommendedName>
</protein>
<keyword evidence="2" id="KW-0645">Protease</keyword>
<dbReference type="GO" id="GO:0006508">
    <property type="term" value="P:proteolysis"/>
    <property type="evidence" value="ECO:0007669"/>
    <property type="project" value="UniProtKB-KW"/>
</dbReference>
<dbReference type="EMBL" id="JARJCW010000135">
    <property type="protein sequence ID" value="KAJ7191259.1"/>
    <property type="molecule type" value="Genomic_DNA"/>
</dbReference>
<feature type="compositionally biased region" description="Low complexity" evidence="4">
    <location>
        <begin position="1613"/>
        <end position="1625"/>
    </location>
</feature>
<feature type="region of interest" description="Disordered" evidence="4">
    <location>
        <begin position="1586"/>
        <end position="1625"/>
    </location>
</feature>
<gene>
    <name evidence="6" type="ORF">GGX14DRAFT_579109</name>
</gene>
<dbReference type="Gene3D" id="3.40.395.10">
    <property type="entry name" value="Adenoviral Proteinase, Chain A"/>
    <property type="match status" value="1"/>
</dbReference>
<reference evidence="6" key="1">
    <citation type="submission" date="2023-03" db="EMBL/GenBank/DDBJ databases">
        <title>Massive genome expansion in bonnet fungi (Mycena s.s.) driven by repeated elements and novel gene families across ecological guilds.</title>
        <authorList>
            <consortium name="Lawrence Berkeley National Laboratory"/>
            <person name="Harder C.B."/>
            <person name="Miyauchi S."/>
            <person name="Viragh M."/>
            <person name="Kuo A."/>
            <person name="Thoen E."/>
            <person name="Andreopoulos B."/>
            <person name="Lu D."/>
            <person name="Skrede I."/>
            <person name="Drula E."/>
            <person name="Henrissat B."/>
            <person name="Morin E."/>
            <person name="Kohler A."/>
            <person name="Barry K."/>
            <person name="LaButti K."/>
            <person name="Morin E."/>
            <person name="Salamov A."/>
            <person name="Lipzen A."/>
            <person name="Mereny Z."/>
            <person name="Hegedus B."/>
            <person name="Baldrian P."/>
            <person name="Stursova M."/>
            <person name="Weitz H."/>
            <person name="Taylor A."/>
            <person name="Grigoriev I.V."/>
            <person name="Nagy L.G."/>
            <person name="Martin F."/>
            <person name="Kauserud H."/>
        </authorList>
    </citation>
    <scope>NUCLEOTIDE SEQUENCE</scope>
    <source>
        <strain evidence="6">9144</strain>
    </source>
</reference>
<evidence type="ECO:0000259" key="5">
    <source>
        <dbReference type="PROSITE" id="PS50600"/>
    </source>
</evidence>
<dbReference type="PROSITE" id="PS50600">
    <property type="entry name" value="ULP_PROTEASE"/>
    <property type="match status" value="1"/>
</dbReference>
<evidence type="ECO:0000256" key="1">
    <source>
        <dbReference type="ARBA" id="ARBA00005234"/>
    </source>
</evidence>
<feature type="domain" description="Ubiquitin-like protease family profile" evidence="5">
    <location>
        <begin position="210"/>
        <end position="375"/>
    </location>
</feature>
<organism evidence="6 7">
    <name type="scientific">Mycena pura</name>
    <dbReference type="NCBI Taxonomy" id="153505"/>
    <lineage>
        <taxon>Eukaryota</taxon>
        <taxon>Fungi</taxon>
        <taxon>Dikarya</taxon>
        <taxon>Basidiomycota</taxon>
        <taxon>Agaricomycotina</taxon>
        <taxon>Agaricomycetes</taxon>
        <taxon>Agaricomycetidae</taxon>
        <taxon>Agaricales</taxon>
        <taxon>Marasmiineae</taxon>
        <taxon>Mycenaceae</taxon>
        <taxon>Mycena</taxon>
    </lineage>
</organism>
<dbReference type="InterPro" id="IPR003653">
    <property type="entry name" value="Peptidase_C48_C"/>
</dbReference>
<feature type="compositionally biased region" description="Basic and acidic residues" evidence="4">
    <location>
        <begin position="495"/>
        <end position="504"/>
    </location>
</feature>
<evidence type="ECO:0000256" key="3">
    <source>
        <dbReference type="ARBA" id="ARBA00022801"/>
    </source>
</evidence>
<feature type="region of interest" description="Disordered" evidence="4">
    <location>
        <begin position="462"/>
        <end position="504"/>
    </location>
</feature>
<feature type="compositionally biased region" description="Polar residues" evidence="4">
    <location>
        <begin position="1550"/>
        <end position="1564"/>
    </location>
</feature>
<feature type="region of interest" description="Disordered" evidence="4">
    <location>
        <begin position="1529"/>
        <end position="1574"/>
    </location>
</feature>
<dbReference type="GO" id="GO:0019783">
    <property type="term" value="F:ubiquitin-like protein peptidase activity"/>
    <property type="evidence" value="ECO:0007669"/>
    <property type="project" value="UniProtKB-ARBA"/>
</dbReference>
<dbReference type="Proteomes" id="UP001219525">
    <property type="component" value="Unassembled WGS sequence"/>
</dbReference>
<comment type="similarity">
    <text evidence="1">Belongs to the peptidase C48 family.</text>
</comment>
<evidence type="ECO:0000313" key="6">
    <source>
        <dbReference type="EMBL" id="KAJ7191259.1"/>
    </source>
</evidence>
<comment type="caution">
    <text evidence="6">The sequence shown here is derived from an EMBL/GenBank/DDBJ whole genome shotgun (WGS) entry which is preliminary data.</text>
</comment>
<proteinExistence type="inferred from homology"/>
<dbReference type="InterPro" id="IPR038765">
    <property type="entry name" value="Papain-like_cys_pep_sf"/>
</dbReference>
<dbReference type="GO" id="GO:0008234">
    <property type="term" value="F:cysteine-type peptidase activity"/>
    <property type="evidence" value="ECO:0007669"/>
    <property type="project" value="InterPro"/>
</dbReference>
<feature type="compositionally biased region" description="Basic and acidic residues" evidence="4">
    <location>
        <begin position="1565"/>
        <end position="1574"/>
    </location>
</feature>
<evidence type="ECO:0000256" key="4">
    <source>
        <dbReference type="SAM" id="MobiDB-lite"/>
    </source>
</evidence>
<dbReference type="SUPFAM" id="SSF54001">
    <property type="entry name" value="Cysteine proteinases"/>
    <property type="match status" value="1"/>
</dbReference>
<evidence type="ECO:0000256" key="2">
    <source>
        <dbReference type="ARBA" id="ARBA00022670"/>
    </source>
</evidence>
<keyword evidence="3" id="KW-0378">Hydrolase</keyword>